<dbReference type="PANTHER" id="PTHR43737">
    <property type="entry name" value="BLL7424 PROTEIN"/>
    <property type="match status" value="1"/>
</dbReference>
<protein>
    <recommendedName>
        <fullName evidence="3">Tat pathway signal protein</fullName>
    </recommendedName>
</protein>
<dbReference type="STRING" id="1743168.A8O14_06220"/>
<reference evidence="2" key="1">
    <citation type="submission" date="2016-05" db="EMBL/GenBank/DDBJ databases">
        <title>Polynucleobacter sp. QLW-P1FAT50C-4 genome.</title>
        <authorList>
            <person name="Hahn M.W."/>
        </authorList>
    </citation>
    <scope>NUCLEOTIDE SEQUENCE [LARGE SCALE GENOMIC DNA]</scope>
    <source>
        <strain evidence="2">QLW-P1FAT50C-4</strain>
    </source>
</reference>
<evidence type="ECO:0000313" key="1">
    <source>
        <dbReference type="EMBL" id="ANI99705.1"/>
    </source>
</evidence>
<proteinExistence type="predicted"/>
<accession>A0A191UFM5</accession>
<gene>
    <name evidence="1" type="ORF">A8O14_06220</name>
</gene>
<sequence>MVSDGTPISNTLISEVTMNLSLKRREFLKAASCAGCFTPALGIQSLAWGHSGSESSPLLLTVFLRGGADGLNFVSPVNDVNFVDARAQELRVLESGSQAGFLLKQTLSPHTGFYLHREAGAFAELYNSKYLAVVHSAGINDATRSHFVAQLMIERGVGDTSVVKNTQASTSSLGWMTKALNALPQYSNQINAYAASSILPVILEGSPTVLVAPDLHAGLGTPWLQPAFGLPMEILNTDKKTIESQYQDLYRASKEALYLQAKINQSFGQNSYGKTLPYKPSGAANYQVAGSFGRSLASIAHLAKTNVGLRLANVSLGGWDTHDSQPSRFSNAVRLLSSGLGSFYEDMTASNKSVIIVIMTEFGRRVRPNKSNGTDHGHGACWFVIGDKVKGGNFIGRWPGLNINELDQGVDLAVTTDYRQIIFESLVASGLDSNKSLSDWQAESTKNPLGLFDKKV</sequence>
<dbReference type="EMBL" id="CP015922">
    <property type="protein sequence ID" value="ANI99705.1"/>
    <property type="molecule type" value="Genomic_DNA"/>
</dbReference>
<dbReference type="PANTHER" id="PTHR43737:SF1">
    <property type="entry name" value="DUF1501 DOMAIN-CONTAINING PROTEIN"/>
    <property type="match status" value="1"/>
</dbReference>
<dbReference type="Pfam" id="PF07394">
    <property type="entry name" value="DUF1501"/>
    <property type="match status" value="1"/>
</dbReference>
<evidence type="ECO:0000313" key="2">
    <source>
        <dbReference type="Proteomes" id="UP000078463"/>
    </source>
</evidence>
<dbReference type="KEGG" id="pwu:A8O14_06220"/>
<dbReference type="InterPro" id="IPR010869">
    <property type="entry name" value="DUF1501"/>
</dbReference>
<keyword evidence="2" id="KW-1185">Reference proteome</keyword>
<dbReference type="Proteomes" id="UP000078463">
    <property type="component" value="Chromosome"/>
</dbReference>
<organism evidence="1 2">
    <name type="scientific">Polynucleobacter wuianus</name>
    <dbReference type="NCBI Taxonomy" id="1743168"/>
    <lineage>
        <taxon>Bacteria</taxon>
        <taxon>Pseudomonadati</taxon>
        <taxon>Pseudomonadota</taxon>
        <taxon>Betaproteobacteria</taxon>
        <taxon>Burkholderiales</taxon>
        <taxon>Burkholderiaceae</taxon>
        <taxon>Polynucleobacter</taxon>
    </lineage>
</organism>
<name>A0A191UFM5_9BURK</name>
<evidence type="ECO:0008006" key="3">
    <source>
        <dbReference type="Google" id="ProtNLM"/>
    </source>
</evidence>
<dbReference type="AlphaFoldDB" id="A0A191UFM5"/>